<feature type="transmembrane region" description="Helical" evidence="9">
    <location>
        <begin position="60"/>
        <end position="78"/>
    </location>
</feature>
<feature type="domain" description="ABC transmembrane type-1" evidence="10">
    <location>
        <begin position="15"/>
        <end position="205"/>
    </location>
</feature>
<feature type="transmembrane region" description="Helical" evidence="9">
    <location>
        <begin position="20"/>
        <end position="39"/>
    </location>
</feature>
<reference evidence="12" key="1">
    <citation type="submission" date="2016-10" db="EMBL/GenBank/DDBJ databases">
        <authorList>
            <person name="Varghese N."/>
            <person name="Submissions S."/>
        </authorList>
    </citation>
    <scope>NUCLEOTIDE SEQUENCE [LARGE SCALE GENOMIC DNA]</scope>
    <source>
        <strain evidence="12">DSM 45237</strain>
    </source>
</reference>
<comment type="similarity">
    <text evidence="2">Belongs to the binding-protein-dependent transport system permease family. HisMQ subfamily.</text>
</comment>
<dbReference type="RefSeq" id="WP_069113833.1">
    <property type="nucleotide sequence ID" value="NZ_FNUC01000002.1"/>
</dbReference>
<dbReference type="GO" id="GO:0006865">
    <property type="term" value="P:amino acid transport"/>
    <property type="evidence" value="ECO:0007669"/>
    <property type="project" value="UniProtKB-KW"/>
</dbReference>
<evidence type="ECO:0000256" key="7">
    <source>
        <dbReference type="ARBA" id="ARBA00022989"/>
    </source>
</evidence>
<dbReference type="PANTHER" id="PTHR30614:SF37">
    <property type="entry name" value="AMINO-ACID ABC TRANSPORTER PERMEASE PROTEIN YHDX-RELATED"/>
    <property type="match status" value="1"/>
</dbReference>
<protein>
    <submittedName>
        <fullName evidence="11">Amino acid ABC transporter membrane protein 1, PAAT family</fullName>
    </submittedName>
</protein>
<dbReference type="InterPro" id="IPR000515">
    <property type="entry name" value="MetI-like"/>
</dbReference>
<feature type="transmembrane region" description="Helical" evidence="9">
    <location>
        <begin position="146"/>
        <end position="171"/>
    </location>
</feature>
<evidence type="ECO:0000313" key="12">
    <source>
        <dbReference type="Proteomes" id="UP000181980"/>
    </source>
</evidence>
<name>A0A1H5DDE8_9ACTN</name>
<evidence type="ECO:0000259" key="10">
    <source>
        <dbReference type="PROSITE" id="PS50928"/>
    </source>
</evidence>
<gene>
    <name evidence="11" type="ORF">SAMN04488561_0373</name>
</gene>
<keyword evidence="7 9" id="KW-1133">Transmembrane helix</keyword>
<comment type="subcellular location">
    <subcellularLocation>
        <location evidence="1 9">Cell membrane</location>
        <topology evidence="1 9">Multi-pass membrane protein</topology>
    </subcellularLocation>
</comment>
<evidence type="ECO:0000256" key="6">
    <source>
        <dbReference type="ARBA" id="ARBA00022970"/>
    </source>
</evidence>
<evidence type="ECO:0000256" key="2">
    <source>
        <dbReference type="ARBA" id="ARBA00010072"/>
    </source>
</evidence>
<evidence type="ECO:0000256" key="4">
    <source>
        <dbReference type="ARBA" id="ARBA00022475"/>
    </source>
</evidence>
<dbReference type="Pfam" id="PF00528">
    <property type="entry name" value="BPD_transp_1"/>
    <property type="match status" value="1"/>
</dbReference>
<evidence type="ECO:0000256" key="8">
    <source>
        <dbReference type="ARBA" id="ARBA00023136"/>
    </source>
</evidence>
<dbReference type="InterPro" id="IPR035906">
    <property type="entry name" value="MetI-like_sf"/>
</dbReference>
<dbReference type="GO" id="GO:0043190">
    <property type="term" value="C:ATP-binding cassette (ABC) transporter complex"/>
    <property type="evidence" value="ECO:0007669"/>
    <property type="project" value="InterPro"/>
</dbReference>
<keyword evidence="6" id="KW-0029">Amino-acid transport</keyword>
<feature type="transmembrane region" description="Helical" evidence="9">
    <location>
        <begin position="183"/>
        <end position="208"/>
    </location>
</feature>
<dbReference type="PROSITE" id="PS50928">
    <property type="entry name" value="ABC_TM1"/>
    <property type="match status" value="1"/>
</dbReference>
<dbReference type="OrthoDB" id="3181282at2"/>
<keyword evidence="4" id="KW-1003">Cell membrane</keyword>
<keyword evidence="3 9" id="KW-0813">Transport</keyword>
<dbReference type="EMBL" id="FNUC01000002">
    <property type="protein sequence ID" value="SED76857.1"/>
    <property type="molecule type" value="Genomic_DNA"/>
</dbReference>
<dbReference type="SUPFAM" id="SSF161098">
    <property type="entry name" value="MetI-like"/>
    <property type="match status" value="1"/>
</dbReference>
<keyword evidence="5 9" id="KW-0812">Transmembrane</keyword>
<evidence type="ECO:0000256" key="5">
    <source>
        <dbReference type="ARBA" id="ARBA00022692"/>
    </source>
</evidence>
<keyword evidence="12" id="KW-1185">Reference proteome</keyword>
<dbReference type="Gene3D" id="1.10.3720.10">
    <property type="entry name" value="MetI-like"/>
    <property type="match status" value="1"/>
</dbReference>
<organism evidence="11 12">
    <name type="scientific">Jiangella alba</name>
    <dbReference type="NCBI Taxonomy" id="561176"/>
    <lineage>
        <taxon>Bacteria</taxon>
        <taxon>Bacillati</taxon>
        <taxon>Actinomycetota</taxon>
        <taxon>Actinomycetes</taxon>
        <taxon>Jiangellales</taxon>
        <taxon>Jiangellaceae</taxon>
        <taxon>Jiangella</taxon>
    </lineage>
</organism>
<dbReference type="Proteomes" id="UP000181980">
    <property type="component" value="Unassembled WGS sequence"/>
</dbReference>
<keyword evidence="8 9" id="KW-0472">Membrane</keyword>
<evidence type="ECO:0000313" key="11">
    <source>
        <dbReference type="EMBL" id="SED76857.1"/>
    </source>
</evidence>
<dbReference type="NCBIfam" id="TIGR01726">
    <property type="entry name" value="HEQRo_perm_3TM"/>
    <property type="match status" value="1"/>
</dbReference>
<proteinExistence type="inferred from homology"/>
<dbReference type="InterPro" id="IPR010065">
    <property type="entry name" value="AA_ABC_transptr_permease_3TM"/>
</dbReference>
<accession>A0A1H5DDE8</accession>
<dbReference type="CDD" id="cd06261">
    <property type="entry name" value="TM_PBP2"/>
    <property type="match status" value="1"/>
</dbReference>
<evidence type="ECO:0000256" key="1">
    <source>
        <dbReference type="ARBA" id="ARBA00004651"/>
    </source>
</evidence>
<dbReference type="InterPro" id="IPR043429">
    <property type="entry name" value="ArtM/GltK/GlnP/TcyL/YhdX-like"/>
</dbReference>
<dbReference type="AlphaFoldDB" id="A0A1H5DDE8"/>
<dbReference type="GO" id="GO:0022857">
    <property type="term" value="F:transmembrane transporter activity"/>
    <property type="evidence" value="ECO:0007669"/>
    <property type="project" value="InterPro"/>
</dbReference>
<dbReference type="PANTHER" id="PTHR30614">
    <property type="entry name" value="MEMBRANE COMPONENT OF AMINO ACID ABC TRANSPORTER"/>
    <property type="match status" value="1"/>
</dbReference>
<evidence type="ECO:0000256" key="3">
    <source>
        <dbReference type="ARBA" id="ARBA00022448"/>
    </source>
</evidence>
<evidence type="ECO:0000256" key="9">
    <source>
        <dbReference type="RuleBase" id="RU363032"/>
    </source>
</evidence>
<dbReference type="STRING" id="561176.SAMN04488561_0373"/>
<sequence length="216" mass="23204">MDTVIDELPLYWEGFTTTLALTLLSAVIALVVGTILGAFRVSPVPTLRWFGTAYVEIVRNTPLTLVFIFFVFVAPQLGWTPSDFFAPAVVALSTYTAAFVCEAVRSGINSVGLGQAEASRAIGLTFPQTLRLVVLPQAFRTVIPPLINIFIALTKNSSVAGGFFVAELFGVARQLTNAHPTDIIPVLIGIAAFYLIITIPAGILAGYVERKVAFAR</sequence>
<feature type="transmembrane region" description="Helical" evidence="9">
    <location>
        <begin position="84"/>
        <end position="104"/>
    </location>
</feature>